<organism evidence="2 3">
    <name type="scientific">Solanum tuberosum</name>
    <name type="common">Potato</name>
    <dbReference type="NCBI Taxonomy" id="4113"/>
    <lineage>
        <taxon>Eukaryota</taxon>
        <taxon>Viridiplantae</taxon>
        <taxon>Streptophyta</taxon>
        <taxon>Embryophyta</taxon>
        <taxon>Tracheophyta</taxon>
        <taxon>Spermatophyta</taxon>
        <taxon>Magnoliopsida</taxon>
        <taxon>eudicotyledons</taxon>
        <taxon>Gunneridae</taxon>
        <taxon>Pentapetalae</taxon>
        <taxon>asterids</taxon>
        <taxon>lamiids</taxon>
        <taxon>Solanales</taxon>
        <taxon>Solanaceae</taxon>
        <taxon>Solanoideae</taxon>
        <taxon>Solaneae</taxon>
        <taxon>Solanum</taxon>
    </lineage>
</organism>
<evidence type="ECO:0000313" key="2">
    <source>
        <dbReference type="EMBL" id="KAH0737945.1"/>
    </source>
</evidence>
<sequence>MLACREHKTVIDNHSRSNAWIREQNHSQEFGNWFKEKVKPVEVPDHLRQLAKGPNTAVKRYTTYFINGYRFHTMKRDFQGKTQNYGVTLSATTDSFASVRDQNPIDGEVVYYGVIQDIIQIDYWGCFTIVLFKCDWFRNEVEEYGLTRLYFNKLSSTKDPFLLASQMHQVFYVEDPIEKEVYYARTKVHVDLFDLEEENFPNIGDTFFGEPDNGIGTSNGIPDVEVDLRWSREDVPGDVIDMPTHDQHSNIWKKIWTHQKKMGTLMMSIGIG</sequence>
<dbReference type="PANTHER" id="PTHR48258:SF8">
    <property type="entry name" value="DUF4216 DOMAIN-CONTAINING PROTEIN"/>
    <property type="match status" value="1"/>
</dbReference>
<dbReference type="PANTHER" id="PTHR48258">
    <property type="entry name" value="DUF4218 DOMAIN-CONTAINING PROTEIN-RELATED"/>
    <property type="match status" value="1"/>
</dbReference>
<gene>
    <name evidence="2" type="ORF">KY290_036650</name>
</gene>
<name>A0ABQ7TX26_SOLTU</name>
<feature type="domain" description="DUF4216" evidence="1">
    <location>
        <begin position="119"/>
        <end position="179"/>
    </location>
</feature>
<evidence type="ECO:0000313" key="3">
    <source>
        <dbReference type="Proteomes" id="UP000826656"/>
    </source>
</evidence>
<dbReference type="EMBL" id="JAIVGD010000028">
    <property type="protein sequence ID" value="KAH0737945.1"/>
    <property type="molecule type" value="Genomic_DNA"/>
</dbReference>
<protein>
    <recommendedName>
        <fullName evidence="1">DUF4216 domain-containing protein</fullName>
    </recommendedName>
</protein>
<dbReference type="InterPro" id="IPR025312">
    <property type="entry name" value="DUF4216"/>
</dbReference>
<reference evidence="2 3" key="1">
    <citation type="journal article" date="2021" name="bioRxiv">
        <title>Chromosome-scale and haplotype-resolved genome assembly of a tetraploid potato cultivar.</title>
        <authorList>
            <person name="Sun H."/>
            <person name="Jiao W.-B."/>
            <person name="Krause K."/>
            <person name="Campoy J.A."/>
            <person name="Goel M."/>
            <person name="Folz-Donahue K."/>
            <person name="Kukat C."/>
            <person name="Huettel B."/>
            <person name="Schneeberger K."/>
        </authorList>
    </citation>
    <scope>NUCLEOTIDE SEQUENCE [LARGE SCALE GENOMIC DNA]</scope>
    <source>
        <strain evidence="2">SolTubOtavaFocal</strain>
        <tissue evidence="2">Leaves</tissue>
    </source>
</reference>
<keyword evidence="3" id="KW-1185">Reference proteome</keyword>
<evidence type="ECO:0000259" key="1">
    <source>
        <dbReference type="Pfam" id="PF13952"/>
    </source>
</evidence>
<dbReference type="Pfam" id="PF13952">
    <property type="entry name" value="DUF4216"/>
    <property type="match status" value="1"/>
</dbReference>
<proteinExistence type="predicted"/>
<accession>A0ABQ7TX26</accession>
<dbReference type="Proteomes" id="UP000826656">
    <property type="component" value="Unassembled WGS sequence"/>
</dbReference>
<comment type="caution">
    <text evidence="2">The sequence shown here is derived from an EMBL/GenBank/DDBJ whole genome shotgun (WGS) entry which is preliminary data.</text>
</comment>